<reference evidence="10" key="3">
    <citation type="submission" date="2023-05" db="EMBL/GenBank/DDBJ databases">
        <authorList>
            <person name="Smith C.H."/>
        </authorList>
    </citation>
    <scope>NUCLEOTIDE SEQUENCE</scope>
    <source>
        <strain evidence="10">CHS0354</strain>
        <tissue evidence="10">Mantle</tissue>
    </source>
</reference>
<dbReference type="InterPro" id="IPR008979">
    <property type="entry name" value="Galactose-bd-like_sf"/>
</dbReference>
<dbReference type="GO" id="GO:0005886">
    <property type="term" value="C:plasma membrane"/>
    <property type="evidence" value="ECO:0007669"/>
    <property type="project" value="TreeGrafter"/>
</dbReference>
<dbReference type="Pfam" id="PF00754">
    <property type="entry name" value="F5_F8_type_C"/>
    <property type="match status" value="1"/>
</dbReference>
<evidence type="ECO:0000256" key="6">
    <source>
        <dbReference type="ARBA" id="ARBA00023157"/>
    </source>
</evidence>
<organism evidence="10 11">
    <name type="scientific">Potamilus streckersoni</name>
    <dbReference type="NCBI Taxonomy" id="2493646"/>
    <lineage>
        <taxon>Eukaryota</taxon>
        <taxon>Metazoa</taxon>
        <taxon>Spiralia</taxon>
        <taxon>Lophotrochozoa</taxon>
        <taxon>Mollusca</taxon>
        <taxon>Bivalvia</taxon>
        <taxon>Autobranchia</taxon>
        <taxon>Heteroconchia</taxon>
        <taxon>Palaeoheterodonta</taxon>
        <taxon>Unionida</taxon>
        <taxon>Unionoidea</taxon>
        <taxon>Unionidae</taxon>
        <taxon>Ambleminae</taxon>
        <taxon>Lampsilini</taxon>
        <taxon>Potamilus</taxon>
    </lineage>
</organism>
<sequence>MDLKYSWIRLLVLEILMSIKQVVSEDFPNQAVADQRVCNEYLVSGPKYRVSDEQLNASSQISDLHAAKWGRLNMVYVKDEHIGGWAANNGTKLNHYIEVRLNERSNVKAIATQGRNITGDTQTNPQYVKKYQVYYKIEPEMKWESVKSFGNTTQEFQGNNDSNSILINKLPNTVEATFVRILLLKWQNLPSMRFDVIGCPVSQGGEKDTKTSEIMVGVGIFVGVLGLSVVTTIVIFFVRRRRSRSSSAATSNQSDQKMEVSVVYETVSKGKEVFIDTRQEYANVIYGKSTSDPADRTDGINQGDQSTHEIKVLYYGYEYAVSSEPKIISEQETQEDVTYDHLDSGERVPIIDITYDHVKKIKL</sequence>
<keyword evidence="7" id="KW-1133">Transmembrane helix</keyword>
<reference evidence="10" key="1">
    <citation type="journal article" date="2021" name="Genome Biol. Evol.">
        <title>A High-Quality Reference Genome for a Parasitic Bivalve with Doubly Uniparental Inheritance (Bivalvia: Unionida).</title>
        <authorList>
            <person name="Smith C.H."/>
        </authorList>
    </citation>
    <scope>NUCLEOTIDE SEQUENCE</scope>
    <source>
        <strain evidence="10">CHS0354</strain>
    </source>
</reference>
<evidence type="ECO:0000313" key="11">
    <source>
        <dbReference type="Proteomes" id="UP001195483"/>
    </source>
</evidence>
<dbReference type="AlphaFoldDB" id="A0AAE0S890"/>
<keyword evidence="4" id="KW-0130">Cell adhesion</keyword>
<dbReference type="SUPFAM" id="SSF49785">
    <property type="entry name" value="Galactose-binding domain-like"/>
    <property type="match status" value="1"/>
</dbReference>
<evidence type="ECO:0000256" key="8">
    <source>
        <dbReference type="SAM" id="SignalP"/>
    </source>
</evidence>
<dbReference type="PROSITE" id="PS50022">
    <property type="entry name" value="FA58C_3"/>
    <property type="match status" value="1"/>
</dbReference>
<evidence type="ECO:0000313" key="10">
    <source>
        <dbReference type="EMBL" id="KAK3586615.1"/>
    </source>
</evidence>
<keyword evidence="5 7" id="KW-0472">Membrane</keyword>
<name>A0AAE0S890_9BIVA</name>
<accession>A0AAE0S890</accession>
<comment type="subcellular location">
    <subcellularLocation>
        <location evidence="1">Endomembrane system</location>
        <topology evidence="1">Peripheral membrane protein</topology>
    </subcellularLocation>
    <subcellularLocation>
        <location evidence="2">Secreted</location>
    </subcellularLocation>
</comment>
<dbReference type="InterPro" id="IPR050633">
    <property type="entry name" value="Neuropilin_MCO_CoagFactor"/>
</dbReference>
<keyword evidence="6" id="KW-1015">Disulfide bond</keyword>
<evidence type="ECO:0000256" key="1">
    <source>
        <dbReference type="ARBA" id="ARBA00004184"/>
    </source>
</evidence>
<evidence type="ECO:0000256" key="7">
    <source>
        <dbReference type="SAM" id="Phobius"/>
    </source>
</evidence>
<feature type="transmembrane region" description="Helical" evidence="7">
    <location>
        <begin position="214"/>
        <end position="238"/>
    </location>
</feature>
<feature type="domain" description="F5/8 type C" evidence="9">
    <location>
        <begin position="38"/>
        <end position="199"/>
    </location>
</feature>
<keyword evidence="3" id="KW-0964">Secreted</keyword>
<feature type="chain" id="PRO_5042277460" description="F5/8 type C domain-containing protein" evidence="8">
    <location>
        <begin position="25"/>
        <end position="363"/>
    </location>
</feature>
<comment type="caution">
    <text evidence="10">The sequence shown here is derived from an EMBL/GenBank/DDBJ whole genome shotgun (WGS) entry which is preliminary data.</text>
</comment>
<dbReference type="GO" id="GO:0005576">
    <property type="term" value="C:extracellular region"/>
    <property type="evidence" value="ECO:0007669"/>
    <property type="project" value="UniProtKB-SubCell"/>
</dbReference>
<dbReference type="Gene3D" id="2.60.120.260">
    <property type="entry name" value="Galactose-binding domain-like"/>
    <property type="match status" value="1"/>
</dbReference>
<reference evidence="10" key="2">
    <citation type="journal article" date="2021" name="Genome Biol. Evol.">
        <title>Developing a high-quality reference genome for a parasitic bivalve with doubly uniparental inheritance (Bivalvia: Unionida).</title>
        <authorList>
            <person name="Smith C.H."/>
        </authorList>
    </citation>
    <scope>NUCLEOTIDE SEQUENCE</scope>
    <source>
        <strain evidence="10">CHS0354</strain>
        <tissue evidence="10">Mantle</tissue>
    </source>
</reference>
<keyword evidence="11" id="KW-1185">Reference proteome</keyword>
<dbReference type="GO" id="GO:0038023">
    <property type="term" value="F:signaling receptor activity"/>
    <property type="evidence" value="ECO:0007669"/>
    <property type="project" value="TreeGrafter"/>
</dbReference>
<evidence type="ECO:0000256" key="2">
    <source>
        <dbReference type="ARBA" id="ARBA00004613"/>
    </source>
</evidence>
<gene>
    <name evidence="10" type="ORF">CHS0354_029494</name>
</gene>
<evidence type="ECO:0000256" key="4">
    <source>
        <dbReference type="ARBA" id="ARBA00022889"/>
    </source>
</evidence>
<evidence type="ECO:0000256" key="3">
    <source>
        <dbReference type="ARBA" id="ARBA00022525"/>
    </source>
</evidence>
<keyword evidence="8" id="KW-0732">Signal</keyword>
<dbReference type="EMBL" id="JAEAOA010001764">
    <property type="protein sequence ID" value="KAK3586615.1"/>
    <property type="molecule type" value="Genomic_DNA"/>
</dbReference>
<evidence type="ECO:0000256" key="5">
    <source>
        <dbReference type="ARBA" id="ARBA00023136"/>
    </source>
</evidence>
<dbReference type="GO" id="GO:0012505">
    <property type="term" value="C:endomembrane system"/>
    <property type="evidence" value="ECO:0007669"/>
    <property type="project" value="UniProtKB-SubCell"/>
</dbReference>
<keyword evidence="7" id="KW-0812">Transmembrane</keyword>
<dbReference type="PANTHER" id="PTHR46806:SF5">
    <property type="entry name" value="F5_8 TYPE C DOMAIN-CONTAINING PROTEIN"/>
    <property type="match status" value="1"/>
</dbReference>
<dbReference type="GO" id="GO:0007155">
    <property type="term" value="P:cell adhesion"/>
    <property type="evidence" value="ECO:0007669"/>
    <property type="project" value="UniProtKB-KW"/>
</dbReference>
<dbReference type="Proteomes" id="UP001195483">
    <property type="component" value="Unassembled WGS sequence"/>
</dbReference>
<dbReference type="SMART" id="SM00231">
    <property type="entry name" value="FA58C"/>
    <property type="match status" value="1"/>
</dbReference>
<dbReference type="InterPro" id="IPR000421">
    <property type="entry name" value="FA58C"/>
</dbReference>
<protein>
    <recommendedName>
        <fullName evidence="9">F5/8 type C domain-containing protein</fullName>
    </recommendedName>
</protein>
<dbReference type="PANTHER" id="PTHR46806">
    <property type="entry name" value="F5/8 TYPE C DOMAIN-CONTAINING PROTEIN"/>
    <property type="match status" value="1"/>
</dbReference>
<feature type="signal peptide" evidence="8">
    <location>
        <begin position="1"/>
        <end position="24"/>
    </location>
</feature>
<proteinExistence type="predicted"/>
<evidence type="ECO:0000259" key="9">
    <source>
        <dbReference type="PROSITE" id="PS50022"/>
    </source>
</evidence>